<evidence type="ECO:0008006" key="3">
    <source>
        <dbReference type="Google" id="ProtNLM"/>
    </source>
</evidence>
<organism evidence="1 2">
    <name type="scientific">Actinomadura rayongensis</name>
    <dbReference type="NCBI Taxonomy" id="1429076"/>
    <lineage>
        <taxon>Bacteria</taxon>
        <taxon>Bacillati</taxon>
        <taxon>Actinomycetota</taxon>
        <taxon>Actinomycetes</taxon>
        <taxon>Streptosporangiales</taxon>
        <taxon>Thermomonosporaceae</taxon>
        <taxon>Actinomadura</taxon>
    </lineage>
</organism>
<name>A0A6I4W110_9ACTN</name>
<dbReference type="InterPro" id="IPR029063">
    <property type="entry name" value="SAM-dependent_MTases_sf"/>
</dbReference>
<dbReference type="Proteomes" id="UP000431901">
    <property type="component" value="Unassembled WGS sequence"/>
</dbReference>
<keyword evidence="2" id="KW-1185">Reference proteome</keyword>
<accession>A0A6I4W110</accession>
<comment type="caution">
    <text evidence="1">The sequence shown here is derived from an EMBL/GenBank/DDBJ whole genome shotgun (WGS) entry which is preliminary data.</text>
</comment>
<evidence type="ECO:0000313" key="2">
    <source>
        <dbReference type="Proteomes" id="UP000431901"/>
    </source>
</evidence>
<gene>
    <name evidence="1" type="ORF">GQ466_03910</name>
</gene>
<dbReference type="Gene3D" id="3.40.50.150">
    <property type="entry name" value="Vaccinia Virus protein VP39"/>
    <property type="match status" value="1"/>
</dbReference>
<protein>
    <recommendedName>
        <fullName evidence="3">Methyltransferase domain-containing protein</fullName>
    </recommendedName>
</protein>
<reference evidence="1 2" key="1">
    <citation type="submission" date="2019-12" db="EMBL/GenBank/DDBJ databases">
        <title>Nocardia macrotermitis sp. nov. and Nocardia aurantia sp. nov., isolated from the gut of the fungus growing-termite Macrotermes natalensis.</title>
        <authorList>
            <person name="Christine B."/>
            <person name="Rene B."/>
        </authorList>
    </citation>
    <scope>NUCLEOTIDE SEQUENCE [LARGE SCALE GENOMIC DNA]</scope>
    <source>
        <strain evidence="1 2">DSM 102126</strain>
    </source>
</reference>
<dbReference type="RefSeq" id="WP_161101370.1">
    <property type="nucleotide sequence ID" value="NZ_JBHLYI010000002.1"/>
</dbReference>
<evidence type="ECO:0000313" key="1">
    <source>
        <dbReference type="EMBL" id="MXQ63173.1"/>
    </source>
</evidence>
<dbReference type="EMBL" id="WUTW01000001">
    <property type="protein sequence ID" value="MXQ63173.1"/>
    <property type="molecule type" value="Genomic_DNA"/>
</dbReference>
<dbReference type="OrthoDB" id="3205990at2"/>
<dbReference type="AlphaFoldDB" id="A0A6I4W110"/>
<sequence>MTTETTTQSTTGARLRLPDLLEGPTAAQLVVAADDLGWWARLLNGAGSVVPATRLQRSLARALERVGWLAAAPDGSFRLTPDGVEIAFNRGFVRVAVRGWEPTFRVLGERAATDDVIPARTDPAAVARGCTDIARRSPATIAAIAARIAADPVPGTTLDLGCADGGRLQAIGALAPDERLAGVDIEAGVIADARARLAAGDLAGRFRLLAGSVQPGDGPPPWLDDDLRENVTTAMTFFLLHQLASDGGGIAAVLGAWTDWFPNLRRLVVGDVMLSSGEGWHEQPWFAPTFEIYHELTGVRIWRDEEYRDAYTSLGWRVAERHDGDHPIVVTSVLER</sequence>
<proteinExistence type="predicted"/>
<dbReference type="SUPFAM" id="SSF53335">
    <property type="entry name" value="S-adenosyl-L-methionine-dependent methyltransferases"/>
    <property type="match status" value="1"/>
</dbReference>